<dbReference type="AlphaFoldDB" id="A0A8K0GZT8"/>
<protein>
    <submittedName>
        <fullName evidence="2">Uncharacterized protein</fullName>
    </submittedName>
</protein>
<dbReference type="EMBL" id="VOIH02000007">
    <property type="protein sequence ID" value="KAF3443050.1"/>
    <property type="molecule type" value="Genomic_DNA"/>
</dbReference>
<evidence type="ECO:0000313" key="3">
    <source>
        <dbReference type="Proteomes" id="UP000796880"/>
    </source>
</evidence>
<proteinExistence type="predicted"/>
<evidence type="ECO:0000313" key="2">
    <source>
        <dbReference type="EMBL" id="KAF3443050.1"/>
    </source>
</evidence>
<accession>A0A8K0GZT8</accession>
<name>A0A8K0GZT8_9ROSA</name>
<gene>
    <name evidence="2" type="ORF">FNV43_RR16971</name>
</gene>
<keyword evidence="3" id="KW-1185">Reference proteome</keyword>
<feature type="region of interest" description="Disordered" evidence="1">
    <location>
        <begin position="19"/>
        <end position="41"/>
    </location>
</feature>
<organism evidence="2 3">
    <name type="scientific">Rhamnella rubrinervis</name>
    <dbReference type="NCBI Taxonomy" id="2594499"/>
    <lineage>
        <taxon>Eukaryota</taxon>
        <taxon>Viridiplantae</taxon>
        <taxon>Streptophyta</taxon>
        <taxon>Embryophyta</taxon>
        <taxon>Tracheophyta</taxon>
        <taxon>Spermatophyta</taxon>
        <taxon>Magnoliopsida</taxon>
        <taxon>eudicotyledons</taxon>
        <taxon>Gunneridae</taxon>
        <taxon>Pentapetalae</taxon>
        <taxon>rosids</taxon>
        <taxon>fabids</taxon>
        <taxon>Rosales</taxon>
        <taxon>Rhamnaceae</taxon>
        <taxon>rhamnoid group</taxon>
        <taxon>Rhamneae</taxon>
        <taxon>Rhamnella</taxon>
    </lineage>
</organism>
<reference evidence="2" key="1">
    <citation type="submission" date="2020-03" db="EMBL/GenBank/DDBJ databases">
        <title>A high-quality chromosome-level genome assembly of a woody plant with both climbing and erect habits, Rhamnella rubrinervis.</title>
        <authorList>
            <person name="Lu Z."/>
            <person name="Yang Y."/>
            <person name="Zhu X."/>
            <person name="Sun Y."/>
        </authorList>
    </citation>
    <scope>NUCLEOTIDE SEQUENCE</scope>
    <source>
        <strain evidence="2">BYM</strain>
        <tissue evidence="2">Leaf</tissue>
    </source>
</reference>
<evidence type="ECO:0000256" key="1">
    <source>
        <dbReference type="SAM" id="MobiDB-lite"/>
    </source>
</evidence>
<comment type="caution">
    <text evidence="2">The sequence shown here is derived from an EMBL/GenBank/DDBJ whole genome shotgun (WGS) entry which is preliminary data.</text>
</comment>
<sequence>MVWWSRSFIQTQLSDGQNSLRANRRSTENVGETDEYGTSEKWRDESRIEGLGLVFISADFEDLPKTKAVARVSYSYLGFLTPSLVRKARSRL</sequence>
<dbReference type="Proteomes" id="UP000796880">
    <property type="component" value="Unassembled WGS sequence"/>
</dbReference>